<dbReference type="InterPro" id="IPR013766">
    <property type="entry name" value="Thioredoxin_domain"/>
</dbReference>
<evidence type="ECO:0000256" key="1">
    <source>
        <dbReference type="ARBA" id="ARBA00004196"/>
    </source>
</evidence>
<dbReference type="PROSITE" id="PS00194">
    <property type="entry name" value="THIOREDOXIN_1"/>
    <property type="match status" value="1"/>
</dbReference>
<dbReference type="InterPro" id="IPR036249">
    <property type="entry name" value="Thioredoxin-like_sf"/>
</dbReference>
<gene>
    <name evidence="6" type="ORF">IPZ78_00590</name>
</gene>
<reference evidence="6" key="1">
    <citation type="submission" date="2020-10" db="EMBL/GenBank/DDBJ databases">
        <authorList>
            <person name="Lu T."/>
            <person name="Wang Q."/>
            <person name="Han X."/>
        </authorList>
    </citation>
    <scope>NUCLEOTIDE SEQUENCE</scope>
    <source>
        <strain evidence="6">WQ 366</strain>
    </source>
</reference>
<dbReference type="InterPro" id="IPR050553">
    <property type="entry name" value="Thioredoxin_ResA/DsbE_sf"/>
</dbReference>
<keyword evidence="3" id="KW-1015">Disulfide bond</keyword>
<evidence type="ECO:0000313" key="7">
    <source>
        <dbReference type="Proteomes" id="UP001165302"/>
    </source>
</evidence>
<dbReference type="PROSITE" id="PS51352">
    <property type="entry name" value="THIOREDOXIN_2"/>
    <property type="match status" value="1"/>
</dbReference>
<protein>
    <submittedName>
        <fullName evidence="6">AhpC/TSA family protein</fullName>
    </submittedName>
</protein>
<comment type="caution">
    <text evidence="6">The sequence shown here is derived from an EMBL/GenBank/DDBJ whole genome shotgun (WGS) entry which is preliminary data.</text>
</comment>
<dbReference type="Gene3D" id="3.40.30.10">
    <property type="entry name" value="Glutaredoxin"/>
    <property type="match status" value="1"/>
</dbReference>
<dbReference type="EMBL" id="JADEYP010000001">
    <property type="protein sequence ID" value="MCA5003640.1"/>
    <property type="molecule type" value="Genomic_DNA"/>
</dbReference>
<keyword evidence="4" id="KW-0676">Redox-active center</keyword>
<organism evidence="6 7">
    <name type="scientific">Sphingobacterium bovistauri</name>
    <dbReference type="NCBI Taxonomy" id="2781959"/>
    <lineage>
        <taxon>Bacteria</taxon>
        <taxon>Pseudomonadati</taxon>
        <taxon>Bacteroidota</taxon>
        <taxon>Sphingobacteriia</taxon>
        <taxon>Sphingobacteriales</taxon>
        <taxon>Sphingobacteriaceae</taxon>
        <taxon>Sphingobacterium</taxon>
    </lineage>
</organism>
<dbReference type="Proteomes" id="UP001165302">
    <property type="component" value="Unassembled WGS sequence"/>
</dbReference>
<dbReference type="CDD" id="cd02966">
    <property type="entry name" value="TlpA_like_family"/>
    <property type="match status" value="1"/>
</dbReference>
<comment type="subcellular location">
    <subcellularLocation>
        <location evidence="1">Cell envelope</location>
    </subcellularLocation>
</comment>
<feature type="domain" description="Thioredoxin" evidence="5">
    <location>
        <begin position="217"/>
        <end position="357"/>
    </location>
</feature>
<dbReference type="Pfam" id="PF00578">
    <property type="entry name" value="AhpC-TSA"/>
    <property type="match status" value="1"/>
</dbReference>
<evidence type="ECO:0000256" key="4">
    <source>
        <dbReference type="ARBA" id="ARBA00023284"/>
    </source>
</evidence>
<name>A0ABS7Z440_9SPHI</name>
<keyword evidence="2" id="KW-0201">Cytochrome c-type biogenesis</keyword>
<evidence type="ECO:0000256" key="3">
    <source>
        <dbReference type="ARBA" id="ARBA00023157"/>
    </source>
</evidence>
<dbReference type="Pfam" id="PF14289">
    <property type="entry name" value="DUF4369"/>
    <property type="match status" value="1"/>
</dbReference>
<dbReference type="InterPro" id="IPR000866">
    <property type="entry name" value="AhpC/TSA"/>
</dbReference>
<evidence type="ECO:0000313" key="6">
    <source>
        <dbReference type="EMBL" id="MCA5003640.1"/>
    </source>
</evidence>
<dbReference type="SUPFAM" id="SSF52833">
    <property type="entry name" value="Thioredoxin-like"/>
    <property type="match status" value="1"/>
</dbReference>
<dbReference type="InterPro" id="IPR017937">
    <property type="entry name" value="Thioredoxin_CS"/>
</dbReference>
<dbReference type="PANTHER" id="PTHR42852:SF6">
    <property type="entry name" value="THIOL:DISULFIDE INTERCHANGE PROTEIN DSBE"/>
    <property type="match status" value="1"/>
</dbReference>
<accession>A0ABS7Z440</accession>
<keyword evidence="7" id="KW-1185">Reference proteome</keyword>
<evidence type="ECO:0000259" key="5">
    <source>
        <dbReference type="PROSITE" id="PS51352"/>
    </source>
</evidence>
<dbReference type="InterPro" id="IPR025380">
    <property type="entry name" value="DUF4369"/>
</dbReference>
<dbReference type="PANTHER" id="PTHR42852">
    <property type="entry name" value="THIOL:DISULFIDE INTERCHANGE PROTEIN DSBE"/>
    <property type="match status" value="1"/>
</dbReference>
<sequence length="357" mass="40836">MAQNSKYVINGVISGNYNADKVYLISEEFINGPQKTIDSSLVNQGRFKFEGQTPEYSVIHFIKSADSTSRTNLTPVFLEPGNINVTVSAEHFYHNASVTGTANNLLLTQYSALVKNVMDSVLLATSIDWTINGRDDKKEQVEFPRRTKLINKRNLDIQREMVSRYNNQVFAPFMIYWEMRRDLPPSDLTALYNQLDPKLSSHPYTILLKDFISASSFAVGNQMPDFSLPNHEGKEVKWNEFKGKYVLIDFWASWCGPCLREMPNIVKLYEECKDKNFEIIGITVDDNKDKWLKAIKENNMTWTQLGDMKAWDSHIVKLCNVSAVPYTVLIDPTGKVIALDLRGEELIKKVKELVTKK</sequence>
<evidence type="ECO:0000256" key="2">
    <source>
        <dbReference type="ARBA" id="ARBA00022748"/>
    </source>
</evidence>
<proteinExistence type="predicted"/>